<proteinExistence type="predicted"/>
<dbReference type="Proteomes" id="UP000019335">
    <property type="component" value="Chromosome 5"/>
</dbReference>
<evidence type="ECO:0000256" key="1">
    <source>
        <dbReference type="SAM" id="MobiDB-lite"/>
    </source>
</evidence>
<organism evidence="2 3">
    <name type="scientific">Nannochloropsis gaditana</name>
    <dbReference type="NCBI Taxonomy" id="72520"/>
    <lineage>
        <taxon>Eukaryota</taxon>
        <taxon>Sar</taxon>
        <taxon>Stramenopiles</taxon>
        <taxon>Ochrophyta</taxon>
        <taxon>Eustigmatophyceae</taxon>
        <taxon>Eustigmatales</taxon>
        <taxon>Monodopsidaceae</taxon>
        <taxon>Nannochloropsis</taxon>
    </lineage>
</organism>
<evidence type="ECO:0000313" key="3">
    <source>
        <dbReference type="Proteomes" id="UP000019335"/>
    </source>
</evidence>
<gene>
    <name evidence="2" type="ORF">Naga_100004g132</name>
</gene>
<feature type="region of interest" description="Disordered" evidence="1">
    <location>
        <begin position="176"/>
        <end position="219"/>
    </location>
</feature>
<dbReference type="OrthoDB" id="10307992at2759"/>
<feature type="compositionally biased region" description="Polar residues" evidence="1">
    <location>
        <begin position="206"/>
        <end position="218"/>
    </location>
</feature>
<keyword evidence="3" id="KW-1185">Reference proteome</keyword>
<feature type="compositionally biased region" description="Basic and acidic residues" evidence="1">
    <location>
        <begin position="191"/>
        <end position="202"/>
    </location>
</feature>
<evidence type="ECO:0000313" key="2">
    <source>
        <dbReference type="EMBL" id="EWM28291.1"/>
    </source>
</evidence>
<sequence length="305" mass="33275">MSCKEKGVNLSIPSCSGRSRYTPPLIFIAPHSMLTCSTSSDLVDLLGIRNLHSGDFSPKVLSRKEASASIMADTAGPSAGKMRKVVFKLLENNDYNPGITLGQIRNKLEKKLGDKYPGFDFASFAFKIKSRSVIEDVIHAFEEVAYSGIHLAPTKGSTSTAANRIAIKAQKVEEKRSFKSSDNSGNVSKKQRTEELSLKEGRNITGKDTTSGRQQQDPRIQRLAKLAVAMGLMPAIFEGLEDVDDEEKVKMLRHRLKTKGAVFDNLPSIEQIKAAQASNSPQRVSQSIDSNRDEVLGDGATTISS</sequence>
<reference evidence="2 3" key="1">
    <citation type="journal article" date="2014" name="Mol. Plant">
        <title>Chromosome Scale Genome Assembly and Transcriptome Profiling of Nannochloropsis gaditana in Nitrogen Depletion.</title>
        <authorList>
            <person name="Corteggiani Carpinelli E."/>
            <person name="Telatin A."/>
            <person name="Vitulo N."/>
            <person name="Forcato C."/>
            <person name="D'Angelo M."/>
            <person name="Schiavon R."/>
            <person name="Vezzi A."/>
            <person name="Giacometti G.M."/>
            <person name="Morosinotto T."/>
            <person name="Valle G."/>
        </authorList>
    </citation>
    <scope>NUCLEOTIDE SEQUENCE [LARGE SCALE GENOMIC DNA]</scope>
    <source>
        <strain evidence="2 3">B-31</strain>
    </source>
</reference>
<comment type="caution">
    <text evidence="2">The sequence shown here is derived from an EMBL/GenBank/DDBJ whole genome shotgun (WGS) entry which is preliminary data.</text>
</comment>
<feature type="region of interest" description="Disordered" evidence="1">
    <location>
        <begin position="274"/>
        <end position="305"/>
    </location>
</feature>
<dbReference type="AlphaFoldDB" id="W7U642"/>
<protein>
    <submittedName>
        <fullName evidence="2">Uncharacterized protein</fullName>
    </submittedName>
</protein>
<feature type="compositionally biased region" description="Polar residues" evidence="1">
    <location>
        <begin position="276"/>
        <end position="289"/>
    </location>
</feature>
<name>W7U642_9STRA</name>
<accession>W7U642</accession>
<dbReference type="EMBL" id="AZIL01000352">
    <property type="protein sequence ID" value="EWM28291.1"/>
    <property type="molecule type" value="Genomic_DNA"/>
</dbReference>